<reference evidence="2" key="2">
    <citation type="submission" date="2020-09" db="EMBL/GenBank/DDBJ databases">
        <authorList>
            <person name="Sun Q."/>
            <person name="Ohkuma M."/>
        </authorList>
    </citation>
    <scope>NUCLEOTIDE SEQUENCE</scope>
    <source>
        <strain evidence="2">JCM 4784</strain>
    </source>
</reference>
<protein>
    <recommendedName>
        <fullName evidence="4">MFS transporter</fullName>
    </recommendedName>
</protein>
<name>A0A919DF67_9ACTN</name>
<gene>
    <name evidence="2" type="ORF">GCM10018785_04970</name>
</gene>
<evidence type="ECO:0008006" key="4">
    <source>
        <dbReference type="Google" id="ProtNLM"/>
    </source>
</evidence>
<dbReference type="Gene3D" id="1.20.1250.20">
    <property type="entry name" value="MFS general substrate transporter like domains"/>
    <property type="match status" value="1"/>
</dbReference>
<proteinExistence type="predicted"/>
<evidence type="ECO:0000256" key="1">
    <source>
        <dbReference type="SAM" id="Phobius"/>
    </source>
</evidence>
<feature type="transmembrane region" description="Helical" evidence="1">
    <location>
        <begin position="37"/>
        <end position="60"/>
    </location>
</feature>
<dbReference type="InterPro" id="IPR036259">
    <property type="entry name" value="MFS_trans_sf"/>
</dbReference>
<dbReference type="GO" id="GO:0022857">
    <property type="term" value="F:transmembrane transporter activity"/>
    <property type="evidence" value="ECO:0007669"/>
    <property type="project" value="InterPro"/>
</dbReference>
<evidence type="ECO:0000313" key="2">
    <source>
        <dbReference type="EMBL" id="GHE38338.1"/>
    </source>
</evidence>
<feature type="transmembrane region" description="Helical" evidence="1">
    <location>
        <begin position="98"/>
        <end position="119"/>
    </location>
</feature>
<organism evidence="2 3">
    <name type="scientific">Streptomyces longispororuber</name>
    <dbReference type="NCBI Taxonomy" id="68230"/>
    <lineage>
        <taxon>Bacteria</taxon>
        <taxon>Bacillati</taxon>
        <taxon>Actinomycetota</taxon>
        <taxon>Actinomycetes</taxon>
        <taxon>Kitasatosporales</taxon>
        <taxon>Streptomycetaceae</taxon>
        <taxon>Streptomyces</taxon>
    </lineage>
</organism>
<reference evidence="2" key="1">
    <citation type="journal article" date="2014" name="Int. J. Syst. Evol. Microbiol.">
        <title>Complete genome sequence of Corynebacterium casei LMG S-19264T (=DSM 44701T), isolated from a smear-ripened cheese.</title>
        <authorList>
            <consortium name="US DOE Joint Genome Institute (JGI-PGF)"/>
            <person name="Walter F."/>
            <person name="Albersmeier A."/>
            <person name="Kalinowski J."/>
            <person name="Ruckert C."/>
        </authorList>
    </citation>
    <scope>NUCLEOTIDE SEQUENCE</scope>
    <source>
        <strain evidence="2">JCM 4784</strain>
    </source>
</reference>
<dbReference type="Proteomes" id="UP000608024">
    <property type="component" value="Unassembled WGS sequence"/>
</dbReference>
<keyword evidence="3" id="KW-1185">Reference proteome</keyword>
<dbReference type="AlphaFoldDB" id="A0A919DF67"/>
<sequence>MIFGAVVVAVLSILFVRRERTAARPRVRLALFRNRPYMALTLAGAAANTATVLLLLAVPLALQGQRGLPTPVAGVTFMAPAAAMAVMGPLAGRVPPHAAVRLMLGCLAVGALVLCRLSVAVSLPVFLAVATVGGAALGLANALTLIATQGTWVGRARRKAPVDGVHLDIEP</sequence>
<accession>A0A919DF67</accession>
<keyword evidence="1" id="KW-0472">Membrane</keyword>
<keyword evidence="1" id="KW-1133">Transmembrane helix</keyword>
<feature type="transmembrane region" description="Helical" evidence="1">
    <location>
        <begin position="72"/>
        <end position="92"/>
    </location>
</feature>
<dbReference type="EMBL" id="BNBT01000004">
    <property type="protein sequence ID" value="GHE38338.1"/>
    <property type="molecule type" value="Genomic_DNA"/>
</dbReference>
<dbReference type="RefSeq" id="WP_229925284.1">
    <property type="nucleotide sequence ID" value="NZ_BNBT01000004.1"/>
</dbReference>
<comment type="caution">
    <text evidence="2">The sequence shown here is derived from an EMBL/GenBank/DDBJ whole genome shotgun (WGS) entry which is preliminary data.</text>
</comment>
<keyword evidence="1" id="KW-0812">Transmembrane</keyword>
<evidence type="ECO:0000313" key="3">
    <source>
        <dbReference type="Proteomes" id="UP000608024"/>
    </source>
</evidence>
<dbReference type="InterPro" id="IPR011701">
    <property type="entry name" value="MFS"/>
</dbReference>
<dbReference type="Pfam" id="PF07690">
    <property type="entry name" value="MFS_1"/>
    <property type="match status" value="1"/>
</dbReference>
<dbReference type="SUPFAM" id="SSF103473">
    <property type="entry name" value="MFS general substrate transporter"/>
    <property type="match status" value="1"/>
</dbReference>
<feature type="transmembrane region" description="Helical" evidence="1">
    <location>
        <begin position="126"/>
        <end position="147"/>
    </location>
</feature>